<dbReference type="GO" id="GO:0001096">
    <property type="term" value="F:TFIIF-class transcription factor complex binding"/>
    <property type="evidence" value="ECO:0007669"/>
    <property type="project" value="TreeGrafter"/>
</dbReference>
<dbReference type="GO" id="GO:0016251">
    <property type="term" value="F:RNA polymerase II general transcription initiation factor activity"/>
    <property type="evidence" value="ECO:0007669"/>
    <property type="project" value="TreeGrafter"/>
</dbReference>
<evidence type="ECO:0000256" key="2">
    <source>
        <dbReference type="ARBA" id="ARBA00005249"/>
    </source>
</evidence>
<name>A0AAW1RPE5_9CHLO</name>
<evidence type="ECO:0000313" key="10">
    <source>
        <dbReference type="Proteomes" id="UP001445335"/>
    </source>
</evidence>
<evidence type="ECO:0000256" key="4">
    <source>
        <dbReference type="ARBA" id="ARBA00023125"/>
    </source>
</evidence>
<keyword evidence="6 7" id="KW-0539">Nucleus</keyword>
<dbReference type="GO" id="GO:0005674">
    <property type="term" value="C:transcription factor TFIIF complex"/>
    <property type="evidence" value="ECO:0007669"/>
    <property type="project" value="TreeGrafter"/>
</dbReference>
<evidence type="ECO:0000256" key="1">
    <source>
        <dbReference type="ARBA" id="ARBA00004123"/>
    </source>
</evidence>
<evidence type="ECO:0000256" key="7">
    <source>
        <dbReference type="RuleBase" id="RU366044"/>
    </source>
</evidence>
<dbReference type="GO" id="GO:0003677">
    <property type="term" value="F:DNA binding"/>
    <property type="evidence" value="ECO:0007669"/>
    <property type="project" value="UniProtKB-KW"/>
</dbReference>
<dbReference type="InterPro" id="IPR008851">
    <property type="entry name" value="TFIIF-alpha"/>
</dbReference>
<dbReference type="Proteomes" id="UP001445335">
    <property type="component" value="Unassembled WGS sequence"/>
</dbReference>
<organism evidence="9 10">
    <name type="scientific">Elliptochloris bilobata</name>
    <dbReference type="NCBI Taxonomy" id="381761"/>
    <lineage>
        <taxon>Eukaryota</taxon>
        <taxon>Viridiplantae</taxon>
        <taxon>Chlorophyta</taxon>
        <taxon>core chlorophytes</taxon>
        <taxon>Trebouxiophyceae</taxon>
        <taxon>Trebouxiophyceae incertae sedis</taxon>
        <taxon>Elliptochloris clade</taxon>
        <taxon>Elliptochloris</taxon>
    </lineage>
</organism>
<proteinExistence type="inferred from homology"/>
<dbReference type="EMBL" id="JALJOU010000030">
    <property type="protein sequence ID" value="KAK9835031.1"/>
    <property type="molecule type" value="Genomic_DNA"/>
</dbReference>
<accession>A0AAW1RPE5</accession>
<dbReference type="AlphaFoldDB" id="A0AAW1RPE5"/>
<keyword evidence="5 7" id="KW-0804">Transcription</keyword>
<comment type="caution">
    <text evidence="9">The sequence shown here is derived from an EMBL/GenBank/DDBJ whole genome shotgun (WGS) entry which is preliminary data.</text>
</comment>
<comment type="similarity">
    <text evidence="2 7">Belongs to the TFIIF alpha subunit family.</text>
</comment>
<feature type="compositionally biased region" description="Acidic residues" evidence="8">
    <location>
        <begin position="235"/>
        <end position="253"/>
    </location>
</feature>
<feature type="compositionally biased region" description="Acidic residues" evidence="8">
    <location>
        <begin position="306"/>
        <end position="316"/>
    </location>
</feature>
<feature type="compositionally biased region" description="Acidic residues" evidence="8">
    <location>
        <begin position="161"/>
        <end position="173"/>
    </location>
</feature>
<feature type="compositionally biased region" description="Low complexity" evidence="8">
    <location>
        <begin position="366"/>
        <end position="380"/>
    </location>
</feature>
<dbReference type="GO" id="GO:0032968">
    <property type="term" value="P:positive regulation of transcription elongation by RNA polymerase II"/>
    <property type="evidence" value="ECO:0007669"/>
    <property type="project" value="InterPro"/>
</dbReference>
<feature type="compositionally biased region" description="Basic and acidic residues" evidence="8">
    <location>
        <begin position="400"/>
        <end position="409"/>
    </location>
</feature>
<reference evidence="9 10" key="1">
    <citation type="journal article" date="2024" name="Nat. Commun.">
        <title>Phylogenomics reveals the evolutionary origins of lichenization in chlorophyte algae.</title>
        <authorList>
            <person name="Puginier C."/>
            <person name="Libourel C."/>
            <person name="Otte J."/>
            <person name="Skaloud P."/>
            <person name="Haon M."/>
            <person name="Grisel S."/>
            <person name="Petersen M."/>
            <person name="Berrin J.G."/>
            <person name="Delaux P.M."/>
            <person name="Dal Grande F."/>
            <person name="Keller J."/>
        </authorList>
    </citation>
    <scope>NUCLEOTIDE SEQUENCE [LARGE SCALE GENOMIC DNA]</scope>
    <source>
        <strain evidence="9 10">SAG 245.80</strain>
    </source>
</reference>
<evidence type="ECO:0000256" key="3">
    <source>
        <dbReference type="ARBA" id="ARBA00023015"/>
    </source>
</evidence>
<dbReference type="InterPro" id="IPR011039">
    <property type="entry name" value="TFIIF_interaction"/>
</dbReference>
<keyword evidence="3 7" id="KW-0805">Transcription regulation</keyword>
<keyword evidence="10" id="KW-1185">Reference proteome</keyword>
<gene>
    <name evidence="9" type="ORF">WJX81_005533</name>
</gene>
<sequence length="487" mass="49364">MSNSNGIQEFVVRAHSPAGTNTTYSIAKFPAGPPGFTSKRDAAWQINHEAKNAADVPNDIDGGASGSCLLEERPGGPTLRGVREGGLTGAAYYVLSREGPDFVAMPISQWLSFRPQRQGKSNTLEEAETRMSQRERMAFPSANPRLAALAALGEQGKPGEDEPASDADAESDEDDRRRALARGGGGGGAARSGGAPGRVGAADAPGGGGEKVPEVQAAPTAAGERAEDWDHEEERADDDLDQGDEDAEADAEGEAGAGPPRDTSRRGSDAGSPAAGGSQERLRQLLHRSGLESDGEDGSGGAGASDSEDDADEDLDAMASGLPTRATQPLTGGEAATASAGTGSARAAEEPAPRAPGGASGGPRIGSGVPAAAATAAAATGPARGEKRKADAGGGAAAEEAAKRARTDADSADSGGVSEADIVQMLREAAAANTPMKSATLTRAFRAQLKTDEQRKAFTRTVGRVARLVEIPPGSGTKFIVLRNPNA</sequence>
<feature type="compositionally biased region" description="Basic and acidic residues" evidence="8">
    <location>
        <begin position="224"/>
        <end position="234"/>
    </location>
</feature>
<protein>
    <recommendedName>
        <fullName evidence="7">Transcription initiation factor IIF subunit alpha</fullName>
    </recommendedName>
</protein>
<dbReference type="PANTHER" id="PTHR13011:SF0">
    <property type="entry name" value="GENERAL TRANSCRIPTION FACTOR IIF SUBUNIT 1"/>
    <property type="match status" value="1"/>
</dbReference>
<dbReference type="SUPFAM" id="SSF50916">
    <property type="entry name" value="Rap30/74 interaction domains"/>
    <property type="match status" value="1"/>
</dbReference>
<feature type="compositionally biased region" description="Gly residues" evidence="8">
    <location>
        <begin position="182"/>
        <end position="197"/>
    </location>
</feature>
<feature type="compositionally biased region" description="Low complexity" evidence="8">
    <location>
        <begin position="269"/>
        <end position="278"/>
    </location>
</feature>
<comment type="subcellular location">
    <subcellularLocation>
        <location evidence="1 7">Nucleus</location>
    </subcellularLocation>
</comment>
<evidence type="ECO:0000256" key="8">
    <source>
        <dbReference type="SAM" id="MobiDB-lite"/>
    </source>
</evidence>
<comment type="function">
    <text evidence="7">TFIIF is a general transcription initiation factor that binds to RNA polymerase II and helps to recruit it to the initiation complex in collaboration with TFIIB. It promotes transcription elongation.</text>
</comment>
<dbReference type="PANTHER" id="PTHR13011">
    <property type="entry name" value="TFIIF-ALPHA"/>
    <property type="match status" value="1"/>
</dbReference>
<feature type="compositionally biased region" description="Low complexity" evidence="8">
    <location>
        <begin position="331"/>
        <end position="346"/>
    </location>
</feature>
<evidence type="ECO:0000256" key="6">
    <source>
        <dbReference type="ARBA" id="ARBA00023242"/>
    </source>
</evidence>
<evidence type="ECO:0000313" key="9">
    <source>
        <dbReference type="EMBL" id="KAK9835031.1"/>
    </source>
</evidence>
<evidence type="ECO:0000256" key="5">
    <source>
        <dbReference type="ARBA" id="ARBA00023163"/>
    </source>
</evidence>
<dbReference type="GO" id="GO:0006367">
    <property type="term" value="P:transcription initiation at RNA polymerase II promoter"/>
    <property type="evidence" value="ECO:0007669"/>
    <property type="project" value="InterPro"/>
</dbReference>
<feature type="region of interest" description="Disordered" evidence="8">
    <location>
        <begin position="155"/>
        <end position="417"/>
    </location>
</feature>
<keyword evidence="4 7" id="KW-0238">DNA-binding</keyword>
<dbReference type="Pfam" id="PF05793">
    <property type="entry name" value="TFIIF_alpha"/>
    <property type="match status" value="1"/>
</dbReference>